<dbReference type="EMBL" id="BAAAXZ010000002">
    <property type="protein sequence ID" value="GAA2908688.1"/>
    <property type="molecule type" value="Genomic_DNA"/>
</dbReference>
<keyword evidence="1" id="KW-0472">Membrane</keyword>
<accession>A0ABN3WBE5</accession>
<reference evidence="2 3" key="1">
    <citation type="journal article" date="2019" name="Int. J. Syst. Evol. Microbiol.">
        <title>The Global Catalogue of Microorganisms (GCM) 10K type strain sequencing project: providing services to taxonomists for standard genome sequencing and annotation.</title>
        <authorList>
            <consortium name="The Broad Institute Genomics Platform"/>
            <consortium name="The Broad Institute Genome Sequencing Center for Infectious Disease"/>
            <person name="Wu L."/>
            <person name="Ma J."/>
        </authorList>
    </citation>
    <scope>NUCLEOTIDE SEQUENCE [LARGE SCALE GENOMIC DNA]</scope>
    <source>
        <strain evidence="2 3">JCM 4087</strain>
    </source>
</reference>
<keyword evidence="3" id="KW-1185">Reference proteome</keyword>
<organism evidence="2 3">
    <name type="scientific">Streptomyces thioluteus</name>
    <dbReference type="NCBI Taxonomy" id="66431"/>
    <lineage>
        <taxon>Bacteria</taxon>
        <taxon>Bacillati</taxon>
        <taxon>Actinomycetota</taxon>
        <taxon>Actinomycetes</taxon>
        <taxon>Kitasatosporales</taxon>
        <taxon>Streptomycetaceae</taxon>
        <taxon>Streptomyces</taxon>
    </lineage>
</organism>
<evidence type="ECO:0000313" key="2">
    <source>
        <dbReference type="EMBL" id="GAA2908688.1"/>
    </source>
</evidence>
<dbReference type="Proteomes" id="UP001501102">
    <property type="component" value="Unassembled WGS sequence"/>
</dbReference>
<keyword evidence="1" id="KW-0812">Transmembrane</keyword>
<gene>
    <name evidence="2" type="ORF">GCM10020221_01010</name>
</gene>
<protein>
    <submittedName>
        <fullName evidence="2">Uncharacterized protein</fullName>
    </submittedName>
</protein>
<keyword evidence="1" id="KW-1133">Transmembrane helix</keyword>
<sequence length="45" mass="4956">MQCCIYGLFGFELSGLLKRHLDVTVAWWIPALAAVVLVGVISHVE</sequence>
<feature type="transmembrane region" description="Helical" evidence="1">
    <location>
        <begin position="25"/>
        <end position="44"/>
    </location>
</feature>
<name>A0ABN3WBE5_STRTU</name>
<evidence type="ECO:0000313" key="3">
    <source>
        <dbReference type="Proteomes" id="UP001501102"/>
    </source>
</evidence>
<evidence type="ECO:0000256" key="1">
    <source>
        <dbReference type="SAM" id="Phobius"/>
    </source>
</evidence>
<proteinExistence type="predicted"/>
<comment type="caution">
    <text evidence="2">The sequence shown here is derived from an EMBL/GenBank/DDBJ whole genome shotgun (WGS) entry which is preliminary data.</text>
</comment>